<reference evidence="1 2" key="1">
    <citation type="journal article" date="2016" name="Front. Microbiol.">
        <title>Genomic Resource of Rice Seed Associated Bacteria.</title>
        <authorList>
            <person name="Midha S."/>
            <person name="Bansal K."/>
            <person name="Sharma S."/>
            <person name="Kumar N."/>
            <person name="Patil P.P."/>
            <person name="Chaudhry V."/>
            <person name="Patil P.B."/>
        </authorList>
    </citation>
    <scope>NUCLEOTIDE SEQUENCE [LARGE SCALE GENOMIC DNA]</scope>
    <source>
        <strain evidence="1 2">NS319</strain>
    </source>
</reference>
<dbReference type="InterPro" id="IPR036388">
    <property type="entry name" value="WH-like_DNA-bd_sf"/>
</dbReference>
<dbReference type="InterPro" id="IPR000944">
    <property type="entry name" value="Tscrpt_reg_Rrf2"/>
</dbReference>
<dbReference type="EMBL" id="LDTD01000055">
    <property type="protein sequence ID" value="KTT70235.1"/>
    <property type="molecule type" value="Genomic_DNA"/>
</dbReference>
<dbReference type="SUPFAM" id="SSF46785">
    <property type="entry name" value="Winged helix' DNA-binding domain"/>
    <property type="match status" value="1"/>
</dbReference>
<evidence type="ECO:0000313" key="1">
    <source>
        <dbReference type="EMBL" id="KTT70235.1"/>
    </source>
</evidence>
<accession>A0A147HZ05</accession>
<name>A0A147HZ05_9SPHN</name>
<dbReference type="PATRIC" id="fig|33051.3.peg.2743"/>
<comment type="caution">
    <text evidence="1">The sequence shown here is derived from an EMBL/GenBank/DDBJ whole genome shotgun (WGS) entry which is preliminary data.</text>
</comment>
<evidence type="ECO:0000313" key="2">
    <source>
        <dbReference type="Proteomes" id="UP000072867"/>
    </source>
</evidence>
<dbReference type="GO" id="GO:0005829">
    <property type="term" value="C:cytosol"/>
    <property type="evidence" value="ECO:0007669"/>
    <property type="project" value="TreeGrafter"/>
</dbReference>
<dbReference type="AlphaFoldDB" id="A0A147HZ05"/>
<organism evidence="1 2">
    <name type="scientific">Sphingomonas sanguinis</name>
    <dbReference type="NCBI Taxonomy" id="33051"/>
    <lineage>
        <taxon>Bacteria</taxon>
        <taxon>Pseudomonadati</taxon>
        <taxon>Pseudomonadota</taxon>
        <taxon>Alphaproteobacteria</taxon>
        <taxon>Sphingomonadales</taxon>
        <taxon>Sphingomonadaceae</taxon>
        <taxon>Sphingomonas</taxon>
    </lineage>
</organism>
<dbReference type="PANTHER" id="PTHR33221:SF15">
    <property type="entry name" value="HTH-TYPE TRANSCRIPTIONAL REGULATOR YWGB-RELATED"/>
    <property type="match status" value="1"/>
</dbReference>
<evidence type="ECO:0008006" key="3">
    <source>
        <dbReference type="Google" id="ProtNLM"/>
    </source>
</evidence>
<sequence length="152" mass="16504">MSDDVRLSSILHLLLHMADASAPMTSDAMAKAMGSNPVVARRTFAGLREAGIVRSTKGPGGGWTLSRRPEEVTLRMLYDALGQPRLFAFGNRSDHPSCLVEQAVNAELDDARQQAEAVLLARMEAVTLASLSKDFDERLAAIGMKRSDIRHA</sequence>
<dbReference type="InterPro" id="IPR036390">
    <property type="entry name" value="WH_DNA-bd_sf"/>
</dbReference>
<dbReference type="PROSITE" id="PS51197">
    <property type="entry name" value="HTH_RRF2_2"/>
    <property type="match status" value="1"/>
</dbReference>
<dbReference type="GO" id="GO:0003700">
    <property type="term" value="F:DNA-binding transcription factor activity"/>
    <property type="evidence" value="ECO:0007669"/>
    <property type="project" value="TreeGrafter"/>
</dbReference>
<dbReference type="RefSeq" id="WP_058733160.1">
    <property type="nucleotide sequence ID" value="NZ_LDTD01000055.1"/>
</dbReference>
<protein>
    <recommendedName>
        <fullName evidence="3">Rrf2 family transcriptional regulator</fullName>
    </recommendedName>
</protein>
<proteinExistence type="predicted"/>
<gene>
    <name evidence="1" type="ORF">NS319_08075</name>
</gene>
<dbReference type="PANTHER" id="PTHR33221">
    <property type="entry name" value="WINGED HELIX-TURN-HELIX TRANSCRIPTIONAL REGULATOR, RRF2 FAMILY"/>
    <property type="match status" value="1"/>
</dbReference>
<dbReference type="Gene3D" id="1.10.10.10">
    <property type="entry name" value="Winged helix-like DNA-binding domain superfamily/Winged helix DNA-binding domain"/>
    <property type="match status" value="1"/>
</dbReference>
<dbReference type="Pfam" id="PF02082">
    <property type="entry name" value="Rrf2"/>
    <property type="match status" value="1"/>
</dbReference>
<dbReference type="Proteomes" id="UP000072867">
    <property type="component" value="Unassembled WGS sequence"/>
</dbReference>